<accession>A0ABS6THW0</accession>
<evidence type="ECO:0000256" key="1">
    <source>
        <dbReference type="ARBA" id="ARBA00022737"/>
    </source>
</evidence>
<keyword evidence="5" id="KW-1185">Reference proteome</keyword>
<dbReference type="Pfam" id="PF18885">
    <property type="entry name" value="DUF5648"/>
    <property type="match status" value="1"/>
</dbReference>
<evidence type="ECO:0000313" key="4">
    <source>
        <dbReference type="EMBL" id="MBV7392496.1"/>
    </source>
</evidence>
<name>A0ABS6THW0_9ENTE</name>
<dbReference type="InterPro" id="IPR011889">
    <property type="entry name" value="Liste_lipo_26"/>
</dbReference>
<dbReference type="RefSeq" id="WP_218327709.1">
    <property type="nucleotide sequence ID" value="NZ_JAHUZB010000014.1"/>
</dbReference>
<feature type="domain" description="MucBP" evidence="2">
    <location>
        <begin position="355"/>
        <end position="417"/>
    </location>
</feature>
<evidence type="ECO:0000259" key="2">
    <source>
        <dbReference type="Pfam" id="PF06458"/>
    </source>
</evidence>
<evidence type="ECO:0000313" key="5">
    <source>
        <dbReference type="Proteomes" id="UP000774130"/>
    </source>
</evidence>
<dbReference type="InterPro" id="IPR005046">
    <property type="entry name" value="DUF285"/>
</dbReference>
<dbReference type="InterPro" id="IPR043708">
    <property type="entry name" value="DUF5648"/>
</dbReference>
<proteinExistence type="predicted"/>
<dbReference type="Pfam" id="PF06458">
    <property type="entry name" value="MucBP"/>
    <property type="match status" value="1"/>
</dbReference>
<dbReference type="EMBL" id="JAHUZB010000014">
    <property type="protein sequence ID" value="MBV7392496.1"/>
    <property type="molecule type" value="Genomic_DNA"/>
</dbReference>
<feature type="domain" description="DUF5648" evidence="3">
    <location>
        <begin position="426"/>
        <end position="560"/>
    </location>
</feature>
<gene>
    <name evidence="4" type="ORF">KUA55_17740</name>
</gene>
<dbReference type="Pfam" id="PF03382">
    <property type="entry name" value="DUF285"/>
    <property type="match status" value="1"/>
</dbReference>
<dbReference type="Proteomes" id="UP000774130">
    <property type="component" value="Unassembled WGS sequence"/>
</dbReference>
<sequence>MKKNIFFSILLFSVFFGLFSFLVDDNVQAESIESTWGTSPVTFDTDTGTLTVQSGTIGGNNYIPVANVDTHKIKHIIFSGEVYAPEYSENLFSGAAYYSTFINLESLKGNLDVSNVTSMSAMFSNSPATSIDIGMSDWDTSKVTTMTNMFANSKAGKLDISNWNVSNVETFTNMFLGSAVTELPINNWNVSNATDMNYMFESTKLTTLDLNNWNVSKLATAVYMFSDSLLSSINVSKWDISNLQYIDKMFSNTKLKQLDLSSWDTSSIVSMNGLFAQSFYINSLTLGEKSILNSSVDLNDTAIPDGNLNYTPRWIQSNPEFLDNYYLNSLSFMANYDGSYPGRYTREYSKTQGGNITVRYQDVDGNLLASEQIITGYINDSYKTQKINIAGYTLKDIQGSESGTFSYNPRTITYIYKKDMNSNLVPIWRAYNLNDGDHLYTTSMDEYSWIVGLKWQAEGIAFQSVLSSYEGAVPVYRLYNPNSGEHFYTISEKEYNGVAEKGWSKEQVGFYMVPKNAGNPIYRVFNPNANGPGSHLFTESKDEANWLINQGWSNEGVSFYCPK</sequence>
<keyword evidence="1" id="KW-0677">Repeat</keyword>
<protein>
    <submittedName>
        <fullName evidence="4">BspA family leucine-rich repeat surface protein</fullName>
    </submittedName>
</protein>
<evidence type="ECO:0000259" key="3">
    <source>
        <dbReference type="Pfam" id="PF18885"/>
    </source>
</evidence>
<organism evidence="4 5">
    <name type="scientific">Enterococcus alishanensis</name>
    <dbReference type="NCBI Taxonomy" id="1303817"/>
    <lineage>
        <taxon>Bacteria</taxon>
        <taxon>Bacillati</taxon>
        <taxon>Bacillota</taxon>
        <taxon>Bacilli</taxon>
        <taxon>Lactobacillales</taxon>
        <taxon>Enterococcaceae</taxon>
        <taxon>Enterococcus</taxon>
    </lineage>
</organism>
<comment type="caution">
    <text evidence="4">The sequence shown here is derived from an EMBL/GenBank/DDBJ whole genome shotgun (WGS) entry which is preliminary data.</text>
</comment>
<reference evidence="4 5" key="1">
    <citation type="submission" date="2021-06" db="EMBL/GenBank/DDBJ databases">
        <title>Enterococcus alishanensis sp. nov., a novel lactic acid bacterium isolated from fresh coffee beans.</title>
        <authorList>
            <person name="Chen Y.-S."/>
        </authorList>
    </citation>
    <scope>NUCLEOTIDE SEQUENCE [LARGE SCALE GENOMIC DNA]</scope>
    <source>
        <strain evidence="4 5">ALS3</strain>
    </source>
</reference>
<dbReference type="NCBIfam" id="TIGR02167">
    <property type="entry name" value="Liste_lipo_26"/>
    <property type="match status" value="3"/>
</dbReference>
<dbReference type="InterPro" id="IPR009459">
    <property type="entry name" value="MucBP_dom"/>
</dbReference>